<dbReference type="eggNOG" id="ENOG5030HHG">
    <property type="taxonomic scope" value="Bacteria"/>
</dbReference>
<organism evidence="1 2">
    <name type="scientific">Ureibacillus sinduriensis BLB-1 = JCM 15800</name>
    <dbReference type="NCBI Taxonomy" id="1384057"/>
    <lineage>
        <taxon>Bacteria</taxon>
        <taxon>Bacillati</taxon>
        <taxon>Bacillota</taxon>
        <taxon>Bacilli</taxon>
        <taxon>Bacillales</taxon>
        <taxon>Caryophanaceae</taxon>
        <taxon>Ureibacillus</taxon>
    </lineage>
</organism>
<evidence type="ECO:0008006" key="3">
    <source>
        <dbReference type="Google" id="ProtNLM"/>
    </source>
</evidence>
<proteinExistence type="predicted"/>
<evidence type="ECO:0000313" key="2">
    <source>
        <dbReference type="Proteomes" id="UP000030408"/>
    </source>
</evidence>
<evidence type="ECO:0000313" key="1">
    <source>
        <dbReference type="EMBL" id="KGR74908.1"/>
    </source>
</evidence>
<comment type="caution">
    <text evidence="1">The sequence shown here is derived from an EMBL/GenBank/DDBJ whole genome shotgun (WGS) entry which is preliminary data.</text>
</comment>
<gene>
    <name evidence="1" type="ORF">CD33_14250</name>
</gene>
<dbReference type="EMBL" id="JPVO01000053">
    <property type="protein sequence ID" value="KGR74908.1"/>
    <property type="molecule type" value="Genomic_DNA"/>
</dbReference>
<dbReference type="Proteomes" id="UP000030408">
    <property type="component" value="Unassembled WGS sequence"/>
</dbReference>
<name>A0A0A3HX22_9BACL</name>
<protein>
    <recommendedName>
        <fullName evidence="3">Replication-relaxation</fullName>
    </recommendedName>
</protein>
<dbReference type="RefSeq" id="WP_036201509.1">
    <property type="nucleotide sequence ID" value="NZ_AVCY01000003.1"/>
</dbReference>
<dbReference type="OrthoDB" id="2601083at2"/>
<reference evidence="1 2" key="1">
    <citation type="submission" date="2014-02" db="EMBL/GenBank/DDBJ databases">
        <title>Draft genome sequence of Lysinibacillus sinduriensis JCM 15800.</title>
        <authorList>
            <person name="Zhang F."/>
            <person name="Wang G."/>
            <person name="Zhang L."/>
        </authorList>
    </citation>
    <scope>NUCLEOTIDE SEQUENCE [LARGE SCALE GENOMIC DNA]</scope>
    <source>
        <strain evidence="1 2">JCM 15800</strain>
    </source>
</reference>
<sequence>MRTKALNQRQEQILLLLQKFDFLTRDQLNRYFNLGSIRNTNYVLNSLSEYLHCVRNGYQSIYYLSREGRLYVECDKVRKKGSHVEHTIMRNEMWMYYKCPVDWKNEVKISNSKTYVIADATFNLNGFQCILEVDNLQSMKENKEKIKKYKELMQSVVMKLGYYPTLIWLTTTELRRKQTEEECQGLKVKVYTITDIN</sequence>
<dbReference type="Pfam" id="PF13814">
    <property type="entry name" value="Replic_Relax"/>
    <property type="match status" value="1"/>
</dbReference>
<accession>A0A0A3HX22</accession>
<dbReference type="InterPro" id="IPR025855">
    <property type="entry name" value="Replic_Relax"/>
</dbReference>
<keyword evidence="2" id="KW-1185">Reference proteome</keyword>
<dbReference type="AlphaFoldDB" id="A0A0A3HX22"/>